<dbReference type="InterPro" id="IPR029068">
    <property type="entry name" value="Glyas_Bleomycin-R_OHBP_Dase"/>
</dbReference>
<dbReference type="AlphaFoldDB" id="A0A368VME2"/>
<protein>
    <submittedName>
        <fullName evidence="2">Putative enzyme related to lactoylglutathione lyase</fullName>
    </submittedName>
</protein>
<keyword evidence="3" id="KW-1185">Reference proteome</keyword>
<reference evidence="2 3" key="1">
    <citation type="submission" date="2018-07" db="EMBL/GenBank/DDBJ databases">
        <title>Genomic Encyclopedia of Type Strains, Phase III (KMG-III): the genomes of soil and plant-associated and newly described type strains.</title>
        <authorList>
            <person name="Whitman W."/>
        </authorList>
    </citation>
    <scope>NUCLEOTIDE SEQUENCE [LARGE SCALE GENOMIC DNA]</scope>
    <source>
        <strain evidence="2 3">CECT 7506</strain>
    </source>
</reference>
<gene>
    <name evidence="2" type="ORF">DFP97_11814</name>
</gene>
<dbReference type="RefSeq" id="WP_114383115.1">
    <property type="nucleotide sequence ID" value="NZ_QPJD01000018.1"/>
</dbReference>
<sequence length="148" mass="16688">MSIKQTLRGFATISYWADDMEAAKVWYSELLGIAPYFERSGPDGKLAYAEFRIGDYQHELGLIHRRFEPANAVAGSGGAIMYWHVDDIEATLNNLKAMGAKEYEPLVQRGEGFITASVTDPFGNILGIMYNSHYLEMLNFKIQGRLQE</sequence>
<dbReference type="SUPFAM" id="SSF54593">
    <property type="entry name" value="Glyoxalase/Bleomycin resistance protein/Dihydroxybiphenyl dioxygenase"/>
    <property type="match status" value="1"/>
</dbReference>
<name>A0A368VME2_9BACL</name>
<dbReference type="GO" id="GO:0016829">
    <property type="term" value="F:lyase activity"/>
    <property type="evidence" value="ECO:0007669"/>
    <property type="project" value="UniProtKB-KW"/>
</dbReference>
<dbReference type="EMBL" id="QPJD01000018">
    <property type="protein sequence ID" value="RCW42185.1"/>
    <property type="molecule type" value="Genomic_DNA"/>
</dbReference>
<dbReference type="OrthoDB" id="4548523at2"/>
<proteinExistence type="predicted"/>
<dbReference type="CDD" id="cd06587">
    <property type="entry name" value="VOC"/>
    <property type="match status" value="1"/>
</dbReference>
<accession>A0A368VME2</accession>
<keyword evidence="2" id="KW-0456">Lyase</keyword>
<feature type="domain" description="VOC" evidence="1">
    <location>
        <begin position="9"/>
        <end position="131"/>
    </location>
</feature>
<evidence type="ECO:0000313" key="2">
    <source>
        <dbReference type="EMBL" id="RCW42185.1"/>
    </source>
</evidence>
<comment type="caution">
    <text evidence="2">The sequence shown here is derived from an EMBL/GenBank/DDBJ whole genome shotgun (WGS) entry which is preliminary data.</text>
</comment>
<dbReference type="Proteomes" id="UP000252415">
    <property type="component" value="Unassembled WGS sequence"/>
</dbReference>
<evidence type="ECO:0000259" key="1">
    <source>
        <dbReference type="PROSITE" id="PS51819"/>
    </source>
</evidence>
<dbReference type="InterPro" id="IPR004360">
    <property type="entry name" value="Glyas_Fos-R_dOase_dom"/>
</dbReference>
<dbReference type="PROSITE" id="PS51819">
    <property type="entry name" value="VOC"/>
    <property type="match status" value="1"/>
</dbReference>
<evidence type="ECO:0000313" key="3">
    <source>
        <dbReference type="Proteomes" id="UP000252415"/>
    </source>
</evidence>
<dbReference type="Pfam" id="PF00903">
    <property type="entry name" value="Glyoxalase"/>
    <property type="match status" value="1"/>
</dbReference>
<dbReference type="InterPro" id="IPR037523">
    <property type="entry name" value="VOC_core"/>
</dbReference>
<organism evidence="2 3">
    <name type="scientific">Paenibacillus prosopidis</name>
    <dbReference type="NCBI Taxonomy" id="630520"/>
    <lineage>
        <taxon>Bacteria</taxon>
        <taxon>Bacillati</taxon>
        <taxon>Bacillota</taxon>
        <taxon>Bacilli</taxon>
        <taxon>Bacillales</taxon>
        <taxon>Paenibacillaceae</taxon>
        <taxon>Paenibacillus</taxon>
    </lineage>
</organism>
<dbReference type="Gene3D" id="3.10.180.10">
    <property type="entry name" value="2,3-Dihydroxybiphenyl 1,2-Dioxygenase, domain 1"/>
    <property type="match status" value="1"/>
</dbReference>